<accession>V9H8X4</accession>
<evidence type="ECO:0000313" key="2">
    <source>
        <dbReference type="Proteomes" id="UP000017813"/>
    </source>
</evidence>
<dbReference type="EMBL" id="ADCY02000010">
    <property type="protein sequence ID" value="EFG31340.1"/>
    <property type="molecule type" value="Genomic_DNA"/>
</dbReference>
<dbReference type="KEGG" id="smur:BWP33_10230"/>
<dbReference type="AlphaFoldDB" id="V9H8X4"/>
<dbReference type="STRING" id="641147.HMPREF9021_00608"/>
<name>V9H8X4_9NEIS</name>
<dbReference type="RefSeq" id="WP_002641394.1">
    <property type="nucleotide sequence ID" value="NZ_CP019448.1"/>
</dbReference>
<comment type="caution">
    <text evidence="1">The sequence shown here is derived from an EMBL/GenBank/DDBJ whole genome shotgun (WGS) entry which is preliminary data.</text>
</comment>
<sequence>MKYQLIMMSGLLLNACVSGLTSGDGVSVGVGIGGMFGNRIGVGTSIQMPTQTTPTTIHFDAQGRLSDAASKNGFYRQIISKQSANQYIVQDFYEMGGAKRTDPMPLTASQLYVFRATPANGALTVYSINGTILQQQIFQNNQVIQ</sequence>
<reference evidence="1 2" key="2">
    <citation type="submission" date="2011-10" db="EMBL/GenBank/DDBJ databases">
        <title>The Genome Sequence of Simonsiella muelleri ATCC 29453.</title>
        <authorList>
            <consortium name="The Broad Institute Genome Sequencing Platform"/>
            <consortium name="The Broad Institute Genome Sequencing Center for Infectious Disease"/>
            <person name="Earl A."/>
            <person name="Ward D."/>
            <person name="Feldgarden M."/>
            <person name="Gevers D."/>
            <person name="Izard J."/>
            <person name="Baranova O.V."/>
            <person name="Blanton J.M."/>
            <person name="Tanner A.C."/>
            <person name="Dewhirst F."/>
            <person name="Young S.K."/>
            <person name="Zeng Q."/>
            <person name="Gargeya S."/>
            <person name="Fitzgerald M."/>
            <person name="Haas B."/>
            <person name="Abouelleil A."/>
            <person name="Alvarado L."/>
            <person name="Arachchi H.M."/>
            <person name="Berlin A."/>
            <person name="Brown A."/>
            <person name="Chapman S.B."/>
            <person name="Chen Z."/>
            <person name="Dunbar C."/>
            <person name="Freedman E."/>
            <person name="Gearin G."/>
            <person name="Goldberg J."/>
            <person name="Griggs A."/>
            <person name="Gujja S."/>
            <person name="Heiman D."/>
            <person name="Howarth C."/>
            <person name="Larson L."/>
            <person name="Lui A."/>
            <person name="MacDonald P.J.P."/>
            <person name="Montmayeur A."/>
            <person name="Murphy C."/>
            <person name="Neiman D."/>
            <person name="Pearson M."/>
            <person name="Priest M."/>
            <person name="Roberts A."/>
            <person name="Saif S."/>
            <person name="Shea T."/>
            <person name="Shenoy N."/>
            <person name="Sisk P."/>
            <person name="Stolte C."/>
            <person name="Sykes S."/>
            <person name="Wortman J."/>
            <person name="Nusbaum C."/>
            <person name="Birren B."/>
        </authorList>
    </citation>
    <scope>NUCLEOTIDE SEQUENCE [LARGE SCALE GENOMIC DNA]</scope>
    <source>
        <strain evidence="1 2">ATCC 29453</strain>
    </source>
</reference>
<keyword evidence="2" id="KW-1185">Reference proteome</keyword>
<dbReference type="HOGENOM" id="CLU_1667528_0_0_4"/>
<evidence type="ECO:0000313" key="1">
    <source>
        <dbReference type="EMBL" id="EFG31340.1"/>
    </source>
</evidence>
<proteinExistence type="predicted"/>
<dbReference type="eggNOG" id="ENOG5032VRM">
    <property type="taxonomic scope" value="Bacteria"/>
</dbReference>
<reference evidence="1 2" key="1">
    <citation type="submission" date="2010-03" db="EMBL/GenBank/DDBJ databases">
        <authorList>
            <consortium name="The Broad Institute Genome Sequencing Platform"/>
            <person name="Ward D."/>
            <person name="Earl A."/>
            <person name="Feldgarden M."/>
            <person name="Gevers D."/>
            <person name="Young S."/>
            <person name="Zeng Q."/>
            <person name="Koehrsen M."/>
            <person name="Alvarado L."/>
            <person name="Berlin A.M."/>
            <person name="Borenstein D."/>
            <person name="Chapman S.B."/>
            <person name="Chen Z."/>
            <person name="Engels R."/>
            <person name="Freedman E."/>
            <person name="Gellesch M."/>
            <person name="Goldberg J."/>
            <person name="Griggs A."/>
            <person name="Gujja S."/>
            <person name="Heilman E.R."/>
            <person name="Heiman D.I."/>
            <person name="Hepburn T.A."/>
            <person name="Howarth C."/>
            <person name="Jen D."/>
            <person name="Larson L."/>
            <person name="Mehta T."/>
            <person name="Park D."/>
            <person name="Pearson M."/>
            <person name="Richards J."/>
            <person name="Roberts A."/>
            <person name="Saif S."/>
            <person name="Shea T.D."/>
            <person name="Shenoy N."/>
            <person name="Sisk P."/>
            <person name="Stolte C."/>
            <person name="Sykes S.N."/>
            <person name="Walk T."/>
            <person name="White J."/>
            <person name="Yandava C."/>
            <person name="Izard J."/>
            <person name="Baranova O.V."/>
            <person name="Blanton J.M."/>
            <person name="Tanner A.C."/>
            <person name="Dewhirst F."/>
            <person name="Haas B."/>
            <person name="Nusbaum C."/>
            <person name="Birren B."/>
        </authorList>
    </citation>
    <scope>NUCLEOTIDE SEQUENCE [LARGE SCALE GENOMIC DNA]</scope>
    <source>
        <strain evidence="1 2">ATCC 29453</strain>
    </source>
</reference>
<gene>
    <name evidence="1" type="ORF">HMPREF9021_00608</name>
</gene>
<protein>
    <submittedName>
        <fullName evidence="1">Uncharacterized protein</fullName>
    </submittedName>
</protein>
<dbReference type="Proteomes" id="UP000017813">
    <property type="component" value="Unassembled WGS sequence"/>
</dbReference>
<organism evidence="1 2">
    <name type="scientific">Simonsiella muelleri ATCC 29453</name>
    <dbReference type="NCBI Taxonomy" id="641147"/>
    <lineage>
        <taxon>Bacteria</taxon>
        <taxon>Pseudomonadati</taxon>
        <taxon>Pseudomonadota</taxon>
        <taxon>Betaproteobacteria</taxon>
        <taxon>Neisseriales</taxon>
        <taxon>Neisseriaceae</taxon>
        <taxon>Simonsiella</taxon>
    </lineage>
</organism>